<dbReference type="EMBL" id="CADEBC010000858">
    <property type="protein sequence ID" value="CAB3261008.1"/>
    <property type="molecule type" value="Genomic_DNA"/>
</dbReference>
<dbReference type="PROSITE" id="PS50850">
    <property type="entry name" value="MFS"/>
    <property type="match status" value="1"/>
</dbReference>
<keyword evidence="9" id="KW-0406">Ion transport</keyword>
<dbReference type="InterPro" id="IPR011701">
    <property type="entry name" value="MFS"/>
</dbReference>
<feature type="transmembrane region" description="Helical" evidence="12">
    <location>
        <begin position="327"/>
        <end position="346"/>
    </location>
</feature>
<keyword evidence="5" id="KW-0769">Symport</keyword>
<reference evidence="14 15" key="1">
    <citation type="submission" date="2020-04" db="EMBL/GenBank/DDBJ databases">
        <authorList>
            <person name="Wallbank WR R."/>
            <person name="Pardo Diaz C."/>
            <person name="Kozak K."/>
            <person name="Martin S."/>
            <person name="Jiggins C."/>
            <person name="Moest M."/>
            <person name="Warren A I."/>
            <person name="Byers J.R.P. K."/>
            <person name="Montejo-Kovacevich G."/>
            <person name="Yen C E."/>
        </authorList>
    </citation>
    <scope>NUCLEOTIDE SEQUENCE [LARGE SCALE GENOMIC DNA]</scope>
</reference>
<dbReference type="PANTHER" id="PTHR11662:SF280">
    <property type="entry name" value="FI21844P1-RELATED"/>
    <property type="match status" value="1"/>
</dbReference>
<keyword evidence="6 12" id="KW-1133">Transmembrane helix</keyword>
<dbReference type="CDD" id="cd17318">
    <property type="entry name" value="MFS_SLC17"/>
    <property type="match status" value="1"/>
</dbReference>
<dbReference type="PANTHER" id="PTHR11662">
    <property type="entry name" value="SOLUTE CARRIER FAMILY 17"/>
    <property type="match status" value="1"/>
</dbReference>
<dbReference type="InterPro" id="IPR020846">
    <property type="entry name" value="MFS_dom"/>
</dbReference>
<feature type="transmembrane region" description="Helical" evidence="12">
    <location>
        <begin position="388"/>
        <end position="411"/>
    </location>
</feature>
<evidence type="ECO:0000256" key="4">
    <source>
        <dbReference type="ARBA" id="ARBA00022692"/>
    </source>
</evidence>
<keyword evidence="3" id="KW-0813">Transport</keyword>
<feature type="transmembrane region" description="Helical" evidence="12">
    <location>
        <begin position="247"/>
        <end position="268"/>
    </location>
</feature>
<dbReference type="GO" id="GO:0015293">
    <property type="term" value="F:symporter activity"/>
    <property type="evidence" value="ECO:0007669"/>
    <property type="project" value="UniProtKB-KW"/>
</dbReference>
<keyword evidence="9" id="KW-0739">Sodium transport</keyword>
<evidence type="ECO:0000313" key="14">
    <source>
        <dbReference type="EMBL" id="CAB3261008.1"/>
    </source>
</evidence>
<dbReference type="GO" id="GO:0006814">
    <property type="term" value="P:sodium ion transport"/>
    <property type="evidence" value="ECO:0007669"/>
    <property type="project" value="UniProtKB-KW"/>
</dbReference>
<evidence type="ECO:0000256" key="3">
    <source>
        <dbReference type="ARBA" id="ARBA00022448"/>
    </source>
</evidence>
<feature type="transmembrane region" description="Helical" evidence="12">
    <location>
        <begin position="294"/>
        <end position="315"/>
    </location>
</feature>
<name>A0A8S1BLA2_ARCPL</name>
<feature type="transmembrane region" description="Helical" evidence="12">
    <location>
        <begin position="61"/>
        <end position="82"/>
    </location>
</feature>
<evidence type="ECO:0000256" key="8">
    <source>
        <dbReference type="ARBA" id="ARBA00023136"/>
    </source>
</evidence>
<proteinExistence type="inferred from homology"/>
<comment type="caution">
    <text evidence="14">The sequence shown here is derived from an EMBL/GenBank/DDBJ whole genome shotgun (WGS) entry which is preliminary data.</text>
</comment>
<dbReference type="InterPro" id="IPR050382">
    <property type="entry name" value="MFS_Na/Anion_cotransporter"/>
</dbReference>
<feature type="transmembrane region" description="Helical" evidence="12">
    <location>
        <begin position="161"/>
        <end position="181"/>
    </location>
</feature>
<evidence type="ECO:0000313" key="15">
    <source>
        <dbReference type="Proteomes" id="UP000494106"/>
    </source>
</evidence>
<dbReference type="FunFam" id="1.20.1250.20:FF:000003">
    <property type="entry name" value="Solute carrier family 17 member 3"/>
    <property type="match status" value="1"/>
</dbReference>
<feature type="transmembrane region" description="Helical" evidence="12">
    <location>
        <begin position="21"/>
        <end position="41"/>
    </location>
</feature>
<dbReference type="SUPFAM" id="SSF103473">
    <property type="entry name" value="MFS general substrate transporter"/>
    <property type="match status" value="1"/>
</dbReference>
<organism evidence="14 15">
    <name type="scientific">Arctia plantaginis</name>
    <name type="common">Wood tiger moth</name>
    <name type="synonym">Phalaena plantaginis</name>
    <dbReference type="NCBI Taxonomy" id="874455"/>
    <lineage>
        <taxon>Eukaryota</taxon>
        <taxon>Metazoa</taxon>
        <taxon>Ecdysozoa</taxon>
        <taxon>Arthropoda</taxon>
        <taxon>Hexapoda</taxon>
        <taxon>Insecta</taxon>
        <taxon>Pterygota</taxon>
        <taxon>Neoptera</taxon>
        <taxon>Endopterygota</taxon>
        <taxon>Lepidoptera</taxon>
        <taxon>Glossata</taxon>
        <taxon>Ditrysia</taxon>
        <taxon>Noctuoidea</taxon>
        <taxon>Erebidae</taxon>
        <taxon>Arctiinae</taxon>
        <taxon>Arctia</taxon>
    </lineage>
</organism>
<dbReference type="Proteomes" id="UP000494106">
    <property type="component" value="Unassembled WGS sequence"/>
</dbReference>
<evidence type="ECO:0000256" key="12">
    <source>
        <dbReference type="SAM" id="Phobius"/>
    </source>
</evidence>
<dbReference type="GO" id="GO:0016020">
    <property type="term" value="C:membrane"/>
    <property type="evidence" value="ECO:0007669"/>
    <property type="project" value="UniProtKB-SubCell"/>
</dbReference>
<evidence type="ECO:0000256" key="6">
    <source>
        <dbReference type="ARBA" id="ARBA00022989"/>
    </source>
</evidence>
<feature type="transmembrane region" description="Helical" evidence="12">
    <location>
        <begin position="352"/>
        <end position="376"/>
    </location>
</feature>
<sequence>MATQVGMVANDVKPPETKSKLGIRHIQVALLFLAMLFAYSMRVNMSMAIVAMTDTNNENTFNWNIQTQSVILSSFFWGYIVLQLPAGELAARFGGSILITIVVGANAVISLLVPLSAYYGGWEALCACRVLQGLTQGFLFPTIHNLIGKWVPLEEKSRLGTIIYAGAQLGTAFQLLVSGFIADYWGWPAIFYINGALGAIWTAAYVMLGADSPQTSKMISAEEKIYIQHSLGQVGEQKKLKTPWKEIWTSLPFYAVIIAHCGQNWGFWTLMTEIPSYMKKILGVDIKANGAMSALPYLVMFILGFPFGFVSDYVLKKQWISITVCRKISNTIGIWGPAVTLIGLSYVPAGNIVLAVTLLTVVVGLNAGQYTGYLLVHIDMAPNFAGSMMGITNFFANIISIMAPLMAGLILQDERDPYQWYQVFYVSSGIYFASNLFFIIFATSEKQKWNEPIADDEPERTTKAV</sequence>
<evidence type="ECO:0000256" key="7">
    <source>
        <dbReference type="ARBA" id="ARBA00023053"/>
    </source>
</evidence>
<dbReference type="OrthoDB" id="2985014at2759"/>
<evidence type="ECO:0000256" key="5">
    <source>
        <dbReference type="ARBA" id="ARBA00022847"/>
    </source>
</evidence>
<dbReference type="Pfam" id="PF07690">
    <property type="entry name" value="MFS_1"/>
    <property type="match status" value="1"/>
</dbReference>
<keyword evidence="4 12" id="KW-0812">Transmembrane</keyword>
<evidence type="ECO:0000256" key="11">
    <source>
        <dbReference type="ARBA" id="ARBA00068450"/>
    </source>
</evidence>
<dbReference type="InterPro" id="IPR027378">
    <property type="entry name" value="Nucleotide_channel_N"/>
</dbReference>
<keyword evidence="7" id="KW-0915">Sodium</keyword>
<protein>
    <recommendedName>
        <fullName evidence="11">Putative inorganic phosphate cotransporter</fullName>
    </recommendedName>
</protein>
<evidence type="ECO:0000256" key="2">
    <source>
        <dbReference type="ARBA" id="ARBA00008586"/>
    </source>
</evidence>
<dbReference type="InterPro" id="IPR036259">
    <property type="entry name" value="MFS_trans_sf"/>
</dbReference>
<dbReference type="AlphaFoldDB" id="A0A8S1BLA2"/>
<accession>A0A8S1BLA2</accession>
<evidence type="ECO:0000256" key="9">
    <source>
        <dbReference type="ARBA" id="ARBA00023201"/>
    </source>
</evidence>
<dbReference type="FunFam" id="1.20.1250.20:FF:000144">
    <property type="entry name" value="Picot, isoform B"/>
    <property type="match status" value="1"/>
</dbReference>
<comment type="similarity">
    <text evidence="2">Belongs to the major facilitator superfamily. Sodium/anion cotransporter family.</text>
</comment>
<feature type="transmembrane region" description="Helical" evidence="12">
    <location>
        <begin position="187"/>
        <end position="208"/>
    </location>
</feature>
<feature type="transmembrane region" description="Helical" evidence="12">
    <location>
        <begin position="89"/>
        <end position="113"/>
    </location>
</feature>
<comment type="function">
    <text evidence="10">May be an inorganic phosphate cotransporter.</text>
</comment>
<dbReference type="Gene3D" id="1.20.120.540">
    <property type="entry name" value="Voltage-gated potassium channels"/>
    <property type="match status" value="1"/>
</dbReference>
<keyword evidence="8 12" id="KW-0472">Membrane</keyword>
<evidence type="ECO:0000259" key="13">
    <source>
        <dbReference type="PROSITE" id="PS50850"/>
    </source>
</evidence>
<feature type="transmembrane region" description="Helical" evidence="12">
    <location>
        <begin position="423"/>
        <end position="442"/>
    </location>
</feature>
<dbReference type="GO" id="GO:0006820">
    <property type="term" value="P:monoatomic anion transport"/>
    <property type="evidence" value="ECO:0007669"/>
    <property type="project" value="TreeGrafter"/>
</dbReference>
<feature type="domain" description="Major facilitator superfamily (MFS) profile" evidence="13">
    <location>
        <begin position="26"/>
        <end position="446"/>
    </location>
</feature>
<evidence type="ECO:0000256" key="10">
    <source>
        <dbReference type="ARBA" id="ARBA00054632"/>
    </source>
</evidence>
<dbReference type="Gene3D" id="1.20.1250.20">
    <property type="entry name" value="MFS general substrate transporter like domains"/>
    <property type="match status" value="1"/>
</dbReference>
<evidence type="ECO:0000256" key="1">
    <source>
        <dbReference type="ARBA" id="ARBA00004141"/>
    </source>
</evidence>
<comment type="subcellular location">
    <subcellularLocation>
        <location evidence="1">Membrane</location>
        <topology evidence="1">Multi-pass membrane protein</topology>
    </subcellularLocation>
</comment>
<gene>
    <name evidence="14" type="ORF">APLA_LOCUS17610</name>
</gene>
<keyword evidence="15" id="KW-1185">Reference proteome</keyword>